<feature type="non-terminal residue" evidence="3">
    <location>
        <position position="62"/>
    </location>
</feature>
<name>A0AAV4ICU6_9GAST</name>
<evidence type="ECO:0000313" key="4">
    <source>
        <dbReference type="Proteomes" id="UP000762676"/>
    </source>
</evidence>
<organism evidence="3 4">
    <name type="scientific">Elysia marginata</name>
    <dbReference type="NCBI Taxonomy" id="1093978"/>
    <lineage>
        <taxon>Eukaryota</taxon>
        <taxon>Metazoa</taxon>
        <taxon>Spiralia</taxon>
        <taxon>Lophotrochozoa</taxon>
        <taxon>Mollusca</taxon>
        <taxon>Gastropoda</taxon>
        <taxon>Heterobranchia</taxon>
        <taxon>Euthyneura</taxon>
        <taxon>Panpulmonata</taxon>
        <taxon>Sacoglossa</taxon>
        <taxon>Placobranchoidea</taxon>
        <taxon>Plakobranchidae</taxon>
        <taxon>Elysia</taxon>
    </lineage>
</organism>
<reference evidence="3 4" key="1">
    <citation type="journal article" date="2021" name="Elife">
        <title>Chloroplast acquisition without the gene transfer in kleptoplastic sea slugs, Plakobranchus ocellatus.</title>
        <authorList>
            <person name="Maeda T."/>
            <person name="Takahashi S."/>
            <person name="Yoshida T."/>
            <person name="Shimamura S."/>
            <person name="Takaki Y."/>
            <person name="Nagai Y."/>
            <person name="Toyoda A."/>
            <person name="Suzuki Y."/>
            <person name="Arimoto A."/>
            <person name="Ishii H."/>
            <person name="Satoh N."/>
            <person name="Nishiyama T."/>
            <person name="Hasebe M."/>
            <person name="Maruyama T."/>
            <person name="Minagawa J."/>
            <person name="Obokata J."/>
            <person name="Shigenobu S."/>
        </authorList>
    </citation>
    <scope>NUCLEOTIDE SEQUENCE [LARGE SCALE GENOMIC DNA]</scope>
</reference>
<dbReference type="PANTHER" id="PTHR43347:SF3">
    <property type="entry name" value="ACYL-COA SYNTHETASE SHORT-CHAIN FAMILY MEMBER 3, MITOCHONDRIAL"/>
    <property type="match status" value="1"/>
</dbReference>
<dbReference type="GO" id="GO:0050218">
    <property type="term" value="F:propionate-CoA ligase activity"/>
    <property type="evidence" value="ECO:0007669"/>
    <property type="project" value="TreeGrafter"/>
</dbReference>
<dbReference type="InterPro" id="IPR025110">
    <property type="entry name" value="AMP-bd_C"/>
</dbReference>
<dbReference type="Pfam" id="PF13193">
    <property type="entry name" value="AMP-binding_C"/>
    <property type="match status" value="1"/>
</dbReference>
<evidence type="ECO:0000313" key="3">
    <source>
        <dbReference type="EMBL" id="GFS07730.1"/>
    </source>
</evidence>
<comment type="caution">
    <text evidence="3">The sequence shown here is derived from an EMBL/GenBank/DDBJ whole genome shotgun (WGS) entry which is preliminary data.</text>
</comment>
<accession>A0AAV4ICU6</accession>
<keyword evidence="4" id="KW-1185">Reference proteome</keyword>
<sequence>MLPDCEGSEDEIQASVVKTVREVVGPVAAFRQIVIVPKLPKTRSGKVARSSISSMAAGKPYK</sequence>
<dbReference type="AlphaFoldDB" id="A0AAV4ICU6"/>
<feature type="domain" description="AMP-binding enzyme C-terminal" evidence="2">
    <location>
        <begin position="7"/>
        <end position="46"/>
    </location>
</feature>
<dbReference type="PANTHER" id="PTHR43347">
    <property type="entry name" value="ACYL-COA SYNTHETASE"/>
    <property type="match status" value="1"/>
</dbReference>
<dbReference type="GO" id="GO:0005759">
    <property type="term" value="C:mitochondrial matrix"/>
    <property type="evidence" value="ECO:0007669"/>
    <property type="project" value="TreeGrafter"/>
</dbReference>
<dbReference type="EC" id="6.2.1.1" evidence="1"/>
<dbReference type="EMBL" id="BMAT01006175">
    <property type="protein sequence ID" value="GFS07730.1"/>
    <property type="molecule type" value="Genomic_DNA"/>
</dbReference>
<dbReference type="Gene3D" id="3.30.300.30">
    <property type="match status" value="1"/>
</dbReference>
<evidence type="ECO:0000256" key="1">
    <source>
        <dbReference type="ARBA" id="ARBA00013275"/>
    </source>
</evidence>
<evidence type="ECO:0000259" key="2">
    <source>
        <dbReference type="Pfam" id="PF13193"/>
    </source>
</evidence>
<proteinExistence type="predicted"/>
<gene>
    <name evidence="3" type="ORF">ElyMa_002996700</name>
</gene>
<protein>
    <recommendedName>
        <fullName evidence="1">acetate--CoA ligase</fullName>
        <ecNumber evidence="1">6.2.1.1</ecNumber>
    </recommendedName>
</protein>
<dbReference type="InterPro" id="IPR045851">
    <property type="entry name" value="AMP-bd_C_sf"/>
</dbReference>
<dbReference type="GO" id="GO:0003987">
    <property type="term" value="F:acetate-CoA ligase activity"/>
    <property type="evidence" value="ECO:0007669"/>
    <property type="project" value="UniProtKB-EC"/>
</dbReference>
<dbReference type="Proteomes" id="UP000762676">
    <property type="component" value="Unassembled WGS sequence"/>
</dbReference>
<dbReference type="SUPFAM" id="SSF56801">
    <property type="entry name" value="Acetyl-CoA synthetase-like"/>
    <property type="match status" value="1"/>
</dbReference>